<dbReference type="KEGG" id="lmoi:VV02_03225"/>
<keyword evidence="7" id="KW-1185">Reference proteome</keyword>
<feature type="domain" description="HTH tetR-type" evidence="5">
    <location>
        <begin position="6"/>
        <end position="66"/>
    </location>
</feature>
<evidence type="ECO:0000256" key="2">
    <source>
        <dbReference type="ARBA" id="ARBA00023125"/>
    </source>
</evidence>
<dbReference type="InterPro" id="IPR009057">
    <property type="entry name" value="Homeodomain-like_sf"/>
</dbReference>
<dbReference type="EMBL" id="CP011112">
    <property type="protein sequence ID" value="AKU15105.1"/>
    <property type="molecule type" value="Genomic_DNA"/>
</dbReference>
<accession>A0A0K1JES1</accession>
<reference evidence="6 7" key="1">
    <citation type="submission" date="2015-03" db="EMBL/GenBank/DDBJ databases">
        <title>Luteipulveratus halotolerans sp. nov., a novel actinobacterium (Dermacoccaceae) from Sarawak, Malaysia.</title>
        <authorList>
            <person name="Juboi H."/>
            <person name="Basik A."/>
            <person name="Shamsul S.S."/>
            <person name="Arnold P."/>
            <person name="Schmitt E.K."/>
            <person name="Sanglier J.-J."/>
            <person name="Yeo T."/>
        </authorList>
    </citation>
    <scope>NUCLEOTIDE SEQUENCE [LARGE SCALE GENOMIC DNA]</scope>
    <source>
        <strain evidence="6 7">MN07-A0370</strain>
    </source>
</reference>
<dbReference type="PROSITE" id="PS50977">
    <property type="entry name" value="HTH_TETR_2"/>
    <property type="match status" value="1"/>
</dbReference>
<dbReference type="OrthoDB" id="8701707at2"/>
<dbReference type="PANTHER" id="PTHR30055:SF234">
    <property type="entry name" value="HTH-TYPE TRANSCRIPTIONAL REGULATOR BETI"/>
    <property type="match status" value="1"/>
</dbReference>
<sequence>MARPTKHDPQQLVDAAVALFAAKGLSGVTMTAVAERVGAPNGSMYHRFPTRGALLGAMWLRAVRCMHEALHEAAGVDVGEDPVAAAGEAAAALGRWCLDHPDMAAVLFAGRAAYDPDSWPTAEREQVDAENREFDAHAAALVKALVRLGIPRMVVDLALIDLPYAAVRRYLADSTPVPKAMPEIIREAVVAILQDHVR</sequence>
<protein>
    <recommendedName>
        <fullName evidence="5">HTH tetR-type domain-containing protein</fullName>
    </recommendedName>
</protein>
<proteinExistence type="predicted"/>
<dbReference type="GO" id="GO:0003700">
    <property type="term" value="F:DNA-binding transcription factor activity"/>
    <property type="evidence" value="ECO:0007669"/>
    <property type="project" value="TreeGrafter"/>
</dbReference>
<dbReference type="Pfam" id="PF00440">
    <property type="entry name" value="TetR_N"/>
    <property type="match status" value="1"/>
</dbReference>
<dbReference type="PANTHER" id="PTHR30055">
    <property type="entry name" value="HTH-TYPE TRANSCRIPTIONAL REGULATOR RUTR"/>
    <property type="match status" value="1"/>
</dbReference>
<dbReference type="SUPFAM" id="SSF46689">
    <property type="entry name" value="Homeodomain-like"/>
    <property type="match status" value="1"/>
</dbReference>
<dbReference type="Gene3D" id="1.10.357.10">
    <property type="entry name" value="Tetracycline Repressor, domain 2"/>
    <property type="match status" value="1"/>
</dbReference>
<dbReference type="InterPro" id="IPR001647">
    <property type="entry name" value="HTH_TetR"/>
</dbReference>
<evidence type="ECO:0000256" key="1">
    <source>
        <dbReference type="ARBA" id="ARBA00023015"/>
    </source>
</evidence>
<keyword evidence="2 4" id="KW-0238">DNA-binding</keyword>
<evidence type="ECO:0000256" key="3">
    <source>
        <dbReference type="ARBA" id="ARBA00023163"/>
    </source>
</evidence>
<gene>
    <name evidence="6" type="ORF">VV02_03225</name>
</gene>
<dbReference type="Proteomes" id="UP000066480">
    <property type="component" value="Chromosome"/>
</dbReference>
<evidence type="ECO:0000256" key="4">
    <source>
        <dbReference type="PROSITE-ProRule" id="PRU00335"/>
    </source>
</evidence>
<evidence type="ECO:0000313" key="6">
    <source>
        <dbReference type="EMBL" id="AKU15105.1"/>
    </source>
</evidence>
<dbReference type="RefSeq" id="WP_052589770.1">
    <property type="nucleotide sequence ID" value="NZ_CP011112.1"/>
</dbReference>
<evidence type="ECO:0000313" key="7">
    <source>
        <dbReference type="Proteomes" id="UP000066480"/>
    </source>
</evidence>
<name>A0A0K1JES1_9MICO</name>
<feature type="DNA-binding region" description="H-T-H motif" evidence="4">
    <location>
        <begin position="29"/>
        <end position="48"/>
    </location>
</feature>
<keyword evidence="1" id="KW-0805">Transcription regulation</keyword>
<organism evidence="6 7">
    <name type="scientific">Luteipulveratus mongoliensis</name>
    <dbReference type="NCBI Taxonomy" id="571913"/>
    <lineage>
        <taxon>Bacteria</taxon>
        <taxon>Bacillati</taxon>
        <taxon>Actinomycetota</taxon>
        <taxon>Actinomycetes</taxon>
        <taxon>Micrococcales</taxon>
        <taxon>Dermacoccaceae</taxon>
        <taxon>Luteipulveratus</taxon>
    </lineage>
</organism>
<keyword evidence="3" id="KW-0804">Transcription</keyword>
<dbReference type="InterPro" id="IPR050109">
    <property type="entry name" value="HTH-type_TetR-like_transc_reg"/>
</dbReference>
<dbReference type="GO" id="GO:0000976">
    <property type="term" value="F:transcription cis-regulatory region binding"/>
    <property type="evidence" value="ECO:0007669"/>
    <property type="project" value="TreeGrafter"/>
</dbReference>
<dbReference type="PRINTS" id="PR00455">
    <property type="entry name" value="HTHTETR"/>
</dbReference>
<dbReference type="STRING" id="571913.VV02_03225"/>
<evidence type="ECO:0000259" key="5">
    <source>
        <dbReference type="PROSITE" id="PS50977"/>
    </source>
</evidence>
<dbReference type="AlphaFoldDB" id="A0A0K1JES1"/>